<proteinExistence type="predicted"/>
<evidence type="ECO:0000313" key="2">
    <source>
        <dbReference type="Proteomes" id="UP001235939"/>
    </source>
</evidence>
<dbReference type="EMBL" id="CP092875">
    <property type="protein sequence ID" value="UYV75627.1"/>
    <property type="molecule type" value="Genomic_DNA"/>
</dbReference>
<dbReference type="Proteomes" id="UP001235939">
    <property type="component" value="Chromosome 13"/>
</dbReference>
<gene>
    <name evidence="1" type="ORF">LAZ67_13000794</name>
</gene>
<accession>A0ABY6L3A4</accession>
<organism evidence="1 2">
    <name type="scientific">Cordylochernes scorpioides</name>
    <dbReference type="NCBI Taxonomy" id="51811"/>
    <lineage>
        <taxon>Eukaryota</taxon>
        <taxon>Metazoa</taxon>
        <taxon>Ecdysozoa</taxon>
        <taxon>Arthropoda</taxon>
        <taxon>Chelicerata</taxon>
        <taxon>Arachnida</taxon>
        <taxon>Pseudoscorpiones</taxon>
        <taxon>Cheliferoidea</taxon>
        <taxon>Chernetidae</taxon>
        <taxon>Cordylochernes</taxon>
    </lineage>
</organism>
<reference evidence="1 2" key="1">
    <citation type="submission" date="2022-01" db="EMBL/GenBank/DDBJ databases">
        <title>A chromosomal length assembly of Cordylochernes scorpioides.</title>
        <authorList>
            <person name="Zeh D."/>
            <person name="Zeh J."/>
        </authorList>
    </citation>
    <scope>NUCLEOTIDE SEQUENCE [LARGE SCALE GENOMIC DNA]</scope>
    <source>
        <strain evidence="1">IN4F17</strain>
        <tissue evidence="1">Whole Body</tissue>
    </source>
</reference>
<keyword evidence="2" id="KW-1185">Reference proteome</keyword>
<sequence>MEEGVQPWHGGRSWADLVLEEVRGSSISVVGEYFFGIMVQRLAKKGLRARRGVVTVELGLVDHRGLASCFFILRRHYGPLSPETIHLCHPDSSSGANIPDYNMWCGFFSLAARSIAVIYSGPTVTQICGLQHVKMPYHNRGHLNGLHDLKLVEQASRKIFIDKKPRKCTQYQVIDQRKPKNS</sequence>
<protein>
    <submittedName>
        <fullName evidence="1">Uncharacterized protein</fullName>
    </submittedName>
</protein>
<evidence type="ECO:0000313" key="1">
    <source>
        <dbReference type="EMBL" id="UYV75627.1"/>
    </source>
</evidence>
<name>A0ABY6L3A4_9ARAC</name>